<dbReference type="SUPFAM" id="SSF48403">
    <property type="entry name" value="Ankyrin repeat"/>
    <property type="match status" value="1"/>
</dbReference>
<dbReference type="SMART" id="SM00248">
    <property type="entry name" value="ANK"/>
    <property type="match status" value="4"/>
</dbReference>
<dbReference type="PROSITE" id="PS50297">
    <property type="entry name" value="ANK_REP_REGION"/>
    <property type="match status" value="1"/>
</dbReference>
<dbReference type="Gene3D" id="1.25.40.20">
    <property type="entry name" value="Ankyrin repeat-containing domain"/>
    <property type="match status" value="1"/>
</dbReference>
<feature type="repeat" description="ANK" evidence="3">
    <location>
        <begin position="69"/>
        <end position="101"/>
    </location>
</feature>
<dbReference type="PANTHER" id="PTHR24171:SF8">
    <property type="entry name" value="BRCA1-ASSOCIATED RING DOMAIN PROTEIN 1"/>
    <property type="match status" value="1"/>
</dbReference>
<name>A0ABV3ULR9_9GAMM</name>
<dbReference type="InterPro" id="IPR002110">
    <property type="entry name" value="Ankyrin_rpt"/>
</dbReference>
<evidence type="ECO:0000313" key="5">
    <source>
        <dbReference type="Proteomes" id="UP001558101"/>
    </source>
</evidence>
<gene>
    <name evidence="4" type="ORF">AB4M04_20890</name>
</gene>
<dbReference type="InterPro" id="IPR036770">
    <property type="entry name" value="Ankyrin_rpt-contain_sf"/>
</dbReference>
<evidence type="ECO:0000313" key="4">
    <source>
        <dbReference type="EMBL" id="MEX3174533.1"/>
    </source>
</evidence>
<comment type="caution">
    <text evidence="4">The sequence shown here is derived from an EMBL/GenBank/DDBJ whole genome shotgun (WGS) entry which is preliminary data.</text>
</comment>
<feature type="repeat" description="ANK" evidence="3">
    <location>
        <begin position="135"/>
        <end position="167"/>
    </location>
</feature>
<proteinExistence type="predicted"/>
<evidence type="ECO:0000256" key="1">
    <source>
        <dbReference type="ARBA" id="ARBA00022737"/>
    </source>
</evidence>
<keyword evidence="5" id="KW-1185">Reference proteome</keyword>
<organism evidence="4 5">
    <name type="scientific">Serratia quinivorans</name>
    <dbReference type="NCBI Taxonomy" id="137545"/>
    <lineage>
        <taxon>Bacteria</taxon>
        <taxon>Pseudomonadati</taxon>
        <taxon>Pseudomonadota</taxon>
        <taxon>Gammaproteobacteria</taxon>
        <taxon>Enterobacterales</taxon>
        <taxon>Yersiniaceae</taxon>
        <taxon>Serratia</taxon>
    </lineage>
</organism>
<dbReference type="RefSeq" id="WP_368454281.1">
    <property type="nucleotide sequence ID" value="NZ_JBFQXQ010000003.1"/>
</dbReference>
<keyword evidence="1" id="KW-0677">Repeat</keyword>
<dbReference type="PROSITE" id="PS50088">
    <property type="entry name" value="ANK_REPEAT"/>
    <property type="match status" value="2"/>
</dbReference>
<protein>
    <submittedName>
        <fullName evidence="4">Ankyrin repeat domain-containing protein</fullName>
    </submittedName>
</protein>
<keyword evidence="2 3" id="KW-0040">ANK repeat</keyword>
<evidence type="ECO:0000256" key="2">
    <source>
        <dbReference type="ARBA" id="ARBA00023043"/>
    </source>
</evidence>
<dbReference type="Pfam" id="PF12796">
    <property type="entry name" value="Ank_2"/>
    <property type="match status" value="1"/>
</dbReference>
<reference evidence="4 5" key="1">
    <citation type="submission" date="2024-07" db="EMBL/GenBank/DDBJ databases">
        <title>Genomes of novel Serratia strains from suburban soil.</title>
        <authorList>
            <person name="Markert E.X."/>
            <person name="Severe K."/>
            <person name="Severe L."/>
            <person name="Twing K.I."/>
            <person name="Ward L.M."/>
        </authorList>
    </citation>
    <scope>NUCLEOTIDE SEQUENCE [LARGE SCALE GENOMIC DNA]</scope>
    <source>
        <strain evidence="4 5">3C-UT</strain>
    </source>
</reference>
<dbReference type="Proteomes" id="UP001558101">
    <property type="component" value="Unassembled WGS sequence"/>
</dbReference>
<accession>A0ABV3ULR9</accession>
<dbReference type="EMBL" id="JBFQXQ010000003">
    <property type="protein sequence ID" value="MEX3174533.1"/>
    <property type="molecule type" value="Genomic_DNA"/>
</dbReference>
<sequence>MASIKSLIGFIILFIYSGSVLAINVSSIQDDQVKEKLNNYLWEASRNGNDDQIKMLISGKYNLNVADERGYSAIILAAYHGHDSTVKLLIEAGAAPCQRDKRGNSALMGAIFKGEIKVATRLIDAKCSPDIRNNAGQTAAMYASLFQRKELLQALIAKGANTQTVDHQGNSVATLADGEILVAH</sequence>
<evidence type="ECO:0000256" key="3">
    <source>
        <dbReference type="PROSITE-ProRule" id="PRU00023"/>
    </source>
</evidence>
<dbReference type="PANTHER" id="PTHR24171">
    <property type="entry name" value="ANKYRIN REPEAT DOMAIN-CONTAINING PROTEIN 39-RELATED"/>
    <property type="match status" value="1"/>
</dbReference>